<evidence type="ECO:0000256" key="2">
    <source>
        <dbReference type="ARBA" id="ARBA00022448"/>
    </source>
</evidence>
<dbReference type="RefSeq" id="WP_129722840.1">
    <property type="nucleotide sequence ID" value="NZ_CP101808.1"/>
</dbReference>
<evidence type="ECO:0000256" key="4">
    <source>
        <dbReference type="ARBA" id="ARBA00022692"/>
    </source>
</evidence>
<evidence type="ECO:0000256" key="3">
    <source>
        <dbReference type="ARBA" id="ARBA00022475"/>
    </source>
</evidence>
<keyword evidence="3" id="KW-1003">Cell membrane</keyword>
<keyword evidence="2" id="KW-0813">Transport</keyword>
<feature type="transmembrane region" description="Helical" evidence="8">
    <location>
        <begin position="458"/>
        <end position="478"/>
    </location>
</feature>
<protein>
    <submittedName>
        <fullName evidence="9">TrkH family potassium uptake protein</fullName>
    </submittedName>
</protein>
<dbReference type="PANTHER" id="PTHR32024:SF1">
    <property type="entry name" value="KTR SYSTEM POTASSIUM UPTAKE PROTEIN B"/>
    <property type="match status" value="1"/>
</dbReference>
<evidence type="ECO:0000256" key="6">
    <source>
        <dbReference type="ARBA" id="ARBA00023065"/>
    </source>
</evidence>
<keyword evidence="6" id="KW-0406">Ion transport</keyword>
<gene>
    <name evidence="9" type="ORF">NPA09_03345</name>
</gene>
<keyword evidence="7 8" id="KW-0472">Membrane</keyword>
<feature type="transmembrane region" description="Helical" evidence="8">
    <location>
        <begin position="138"/>
        <end position="163"/>
    </location>
</feature>
<feature type="transmembrane region" description="Helical" evidence="8">
    <location>
        <begin position="25"/>
        <end position="46"/>
    </location>
</feature>
<accession>A0ABY5J442</accession>
<evidence type="ECO:0000313" key="9">
    <source>
        <dbReference type="EMBL" id="UUD36907.1"/>
    </source>
</evidence>
<evidence type="ECO:0000313" key="10">
    <source>
        <dbReference type="Proteomes" id="UP001059576"/>
    </source>
</evidence>
<evidence type="ECO:0000256" key="7">
    <source>
        <dbReference type="ARBA" id="ARBA00023136"/>
    </source>
</evidence>
<feature type="transmembrane region" description="Helical" evidence="8">
    <location>
        <begin position="333"/>
        <end position="350"/>
    </location>
</feature>
<dbReference type="Proteomes" id="UP001059576">
    <property type="component" value="Chromosome"/>
</dbReference>
<comment type="subcellular location">
    <subcellularLocation>
        <location evidence="1">Cell membrane</location>
        <topology evidence="1">Multi-pass membrane protein</topology>
    </subcellularLocation>
</comment>
<sequence length="498" mass="55949">MKNNKFQLLSSRFQNKRSNKKKIKYIFFVYFLIVLIASLILFFPWAHSGNETINYGDALFTSASAFSDTGLITVTTRNAWNMFGQAIIATLIFIGGIGFFALKIFIINYLFKIKTYDFSQRELLNAERGDTTRQTSDLVISSINFIIGTLIIGGISLTLYFYFVPNKPLASLDTSALPESPYHNASLACRFGFFHAISALNNAGFDIMGKHSIAPYYYNFGLHVIFLVLFLIGGIGYPVIYDFIMFVKFRFNKKNKGVHYKWSLISKVSVTTYFIVSLIGFLIVITIEMGGNTKYWKDEALGDKWSKTWVMFFSTFSTRSAGFAVTDMNNFSPATLIIFSILMFIGAAPASTGGGIRTTTFAVVFISLFSKMLGYKSTRMFKRKIVNDRVQMASNIFMISLFLIIIGTLVLHSSLDIYNGKLPDTYSSAHLLFETASAFGTTGLSTGITAMLNLPSKLMLILIMFIGQFGISSTILVWKDRSSKENYYEYIEENIALG</sequence>
<dbReference type="Pfam" id="PF02386">
    <property type="entry name" value="TrkH"/>
    <property type="match status" value="1"/>
</dbReference>
<evidence type="ECO:0000256" key="1">
    <source>
        <dbReference type="ARBA" id="ARBA00004651"/>
    </source>
</evidence>
<dbReference type="InterPro" id="IPR003445">
    <property type="entry name" value="Cat_transpt"/>
</dbReference>
<proteinExistence type="predicted"/>
<name>A0ABY5J442_9BACT</name>
<feature type="transmembrane region" description="Helical" evidence="8">
    <location>
        <begin position="268"/>
        <end position="289"/>
    </location>
</feature>
<keyword evidence="5 8" id="KW-1133">Transmembrane helix</keyword>
<feature type="transmembrane region" description="Helical" evidence="8">
    <location>
        <begin position="309"/>
        <end position="326"/>
    </location>
</feature>
<evidence type="ECO:0000256" key="5">
    <source>
        <dbReference type="ARBA" id="ARBA00022989"/>
    </source>
</evidence>
<reference evidence="9" key="1">
    <citation type="submission" date="2022-07" db="EMBL/GenBank/DDBJ databases">
        <title>Complete genome of Mycoplasma equigenitalium type strain T37.</title>
        <authorList>
            <person name="Spergser J."/>
        </authorList>
    </citation>
    <scope>NUCLEOTIDE SEQUENCE</scope>
    <source>
        <strain evidence="9">T37</strain>
    </source>
</reference>
<keyword evidence="10" id="KW-1185">Reference proteome</keyword>
<feature type="transmembrane region" description="Helical" evidence="8">
    <location>
        <begin position="356"/>
        <end position="375"/>
    </location>
</feature>
<dbReference type="PANTHER" id="PTHR32024">
    <property type="entry name" value="TRK SYSTEM POTASSIUM UPTAKE PROTEIN TRKG-RELATED"/>
    <property type="match status" value="1"/>
</dbReference>
<dbReference type="EMBL" id="CP101808">
    <property type="protein sequence ID" value="UUD36907.1"/>
    <property type="molecule type" value="Genomic_DNA"/>
</dbReference>
<feature type="transmembrane region" description="Helical" evidence="8">
    <location>
        <begin position="220"/>
        <end position="247"/>
    </location>
</feature>
<evidence type="ECO:0000256" key="8">
    <source>
        <dbReference type="SAM" id="Phobius"/>
    </source>
</evidence>
<feature type="transmembrane region" description="Helical" evidence="8">
    <location>
        <begin position="86"/>
        <end position="111"/>
    </location>
</feature>
<feature type="transmembrane region" description="Helical" evidence="8">
    <location>
        <begin position="396"/>
        <end position="415"/>
    </location>
</feature>
<organism evidence="9 10">
    <name type="scientific">Mycoplasmopsis equigenitalium</name>
    <dbReference type="NCBI Taxonomy" id="114883"/>
    <lineage>
        <taxon>Bacteria</taxon>
        <taxon>Bacillati</taxon>
        <taxon>Mycoplasmatota</taxon>
        <taxon>Mycoplasmoidales</taxon>
        <taxon>Metamycoplasmataceae</taxon>
        <taxon>Mycoplasmopsis</taxon>
    </lineage>
</organism>
<keyword evidence="4 8" id="KW-0812">Transmembrane</keyword>